<sequence length="99" mass="9979">MAAGLGAAALLSAAGCSFSIGGSSVGSDDVANEVARQLETEVGRMPDDVTCPENLPAEVGASVRCELTADGQTYGVTVTATEVEGTNVRFDVEVDDEPG</sequence>
<keyword evidence="3" id="KW-1185">Reference proteome</keyword>
<dbReference type="EMBL" id="JBHTBH010000002">
    <property type="protein sequence ID" value="MFC7327414.1"/>
    <property type="molecule type" value="Genomic_DNA"/>
</dbReference>
<evidence type="ECO:0000259" key="1">
    <source>
        <dbReference type="Pfam" id="PF14230"/>
    </source>
</evidence>
<evidence type="ECO:0000313" key="2">
    <source>
        <dbReference type="EMBL" id="MFC7327414.1"/>
    </source>
</evidence>
<feature type="domain" description="DUF4333" evidence="1">
    <location>
        <begin position="13"/>
        <end position="85"/>
    </location>
</feature>
<dbReference type="Pfam" id="PF14230">
    <property type="entry name" value="DUF4333"/>
    <property type="match status" value="1"/>
</dbReference>
<evidence type="ECO:0000313" key="3">
    <source>
        <dbReference type="Proteomes" id="UP001596540"/>
    </source>
</evidence>
<gene>
    <name evidence="2" type="ORF">ACFQRF_06635</name>
</gene>
<accession>A0ABW2KDK7</accession>
<reference evidence="3" key="1">
    <citation type="journal article" date="2019" name="Int. J. Syst. Evol. Microbiol.">
        <title>The Global Catalogue of Microorganisms (GCM) 10K type strain sequencing project: providing services to taxonomists for standard genome sequencing and annotation.</title>
        <authorList>
            <consortium name="The Broad Institute Genomics Platform"/>
            <consortium name="The Broad Institute Genome Sequencing Center for Infectious Disease"/>
            <person name="Wu L."/>
            <person name="Ma J."/>
        </authorList>
    </citation>
    <scope>NUCLEOTIDE SEQUENCE [LARGE SCALE GENOMIC DNA]</scope>
    <source>
        <strain evidence="3">CGMCC 4.7382</strain>
    </source>
</reference>
<dbReference type="RefSeq" id="WP_379869784.1">
    <property type="nucleotide sequence ID" value="NZ_JBHTBH010000002.1"/>
</dbReference>
<dbReference type="Proteomes" id="UP001596540">
    <property type="component" value="Unassembled WGS sequence"/>
</dbReference>
<proteinExistence type="predicted"/>
<protein>
    <submittedName>
        <fullName evidence="2">DUF4333 domain-containing protein</fullName>
    </submittedName>
</protein>
<organism evidence="2 3">
    <name type="scientific">Marinactinospora rubrisoli</name>
    <dbReference type="NCBI Taxonomy" id="2715399"/>
    <lineage>
        <taxon>Bacteria</taxon>
        <taxon>Bacillati</taxon>
        <taxon>Actinomycetota</taxon>
        <taxon>Actinomycetes</taxon>
        <taxon>Streptosporangiales</taxon>
        <taxon>Nocardiopsidaceae</taxon>
        <taxon>Marinactinospora</taxon>
    </lineage>
</organism>
<name>A0ABW2KDK7_9ACTN</name>
<dbReference type="InterPro" id="IPR025637">
    <property type="entry name" value="DUF4333"/>
</dbReference>
<comment type="caution">
    <text evidence="2">The sequence shown here is derived from an EMBL/GenBank/DDBJ whole genome shotgun (WGS) entry which is preliminary data.</text>
</comment>